<dbReference type="InterPro" id="IPR019533">
    <property type="entry name" value="Peptidase_S26"/>
</dbReference>
<dbReference type="SUPFAM" id="SSF51306">
    <property type="entry name" value="LexA/Signal peptidase"/>
    <property type="match status" value="1"/>
</dbReference>
<evidence type="ECO:0000259" key="1">
    <source>
        <dbReference type="Pfam" id="PF10502"/>
    </source>
</evidence>
<evidence type="ECO:0000313" key="3">
    <source>
        <dbReference type="Proteomes" id="UP000191905"/>
    </source>
</evidence>
<gene>
    <name evidence="2" type="ORF">BFN67_18130</name>
</gene>
<reference evidence="2 3" key="1">
    <citation type="journal article" date="2016" name="Int. J. Syst. Evol. Microbiol.">
        <title>Pseudaminobacter manganicus sp. nov., isolated from sludge of a manganese mine.</title>
        <authorList>
            <person name="Li J."/>
            <person name="Huang J."/>
            <person name="Liao S."/>
            <person name="Wang G."/>
        </authorList>
    </citation>
    <scope>NUCLEOTIDE SEQUENCE [LARGE SCALE GENOMIC DNA]</scope>
    <source>
        <strain evidence="2 3">JH-7</strain>
    </source>
</reference>
<feature type="domain" description="Peptidase S26" evidence="1">
    <location>
        <begin position="6"/>
        <end position="165"/>
    </location>
</feature>
<dbReference type="OrthoDB" id="5360818at2"/>
<dbReference type="GO" id="GO:0004252">
    <property type="term" value="F:serine-type endopeptidase activity"/>
    <property type="evidence" value="ECO:0007669"/>
    <property type="project" value="InterPro"/>
</dbReference>
<name>A0A1V8RRA5_9HYPH</name>
<evidence type="ECO:0000313" key="2">
    <source>
        <dbReference type="EMBL" id="OQM75509.1"/>
    </source>
</evidence>
<dbReference type="Proteomes" id="UP000191905">
    <property type="component" value="Unassembled WGS sequence"/>
</dbReference>
<accession>A0A1V8RRA5</accession>
<dbReference type="InterPro" id="IPR036286">
    <property type="entry name" value="LexA/Signal_pep-like_sf"/>
</dbReference>
<dbReference type="STRING" id="1873176.BFN67_18130"/>
<protein>
    <submittedName>
        <fullName evidence="2">S26 family signal peptidase</fullName>
    </submittedName>
</protein>
<dbReference type="Pfam" id="PF10502">
    <property type="entry name" value="Peptidase_S26"/>
    <property type="match status" value="1"/>
</dbReference>
<organism evidence="2 3">
    <name type="scientific">Manganibacter manganicus</name>
    <dbReference type="NCBI Taxonomy" id="1873176"/>
    <lineage>
        <taxon>Bacteria</taxon>
        <taxon>Pseudomonadati</taxon>
        <taxon>Pseudomonadota</taxon>
        <taxon>Alphaproteobacteria</taxon>
        <taxon>Hyphomicrobiales</taxon>
        <taxon>Phyllobacteriaceae</taxon>
        <taxon>Manganibacter</taxon>
    </lineage>
</organism>
<dbReference type="EMBL" id="MDET01000015">
    <property type="protein sequence ID" value="OQM75509.1"/>
    <property type="molecule type" value="Genomic_DNA"/>
</dbReference>
<dbReference type="AlphaFoldDB" id="A0A1V8RRA5"/>
<dbReference type="Gene3D" id="2.10.109.10">
    <property type="entry name" value="Umud Fragment, subunit A"/>
    <property type="match status" value="1"/>
</dbReference>
<comment type="caution">
    <text evidence="2">The sequence shown here is derived from an EMBL/GenBank/DDBJ whole genome shotgun (WGS) entry which is preliminary data.</text>
</comment>
<dbReference type="RefSeq" id="WP_067179927.1">
    <property type="nucleotide sequence ID" value="NZ_MDET01000015.1"/>
</dbReference>
<dbReference type="GO" id="GO:0006465">
    <property type="term" value="P:signal peptide processing"/>
    <property type="evidence" value="ECO:0007669"/>
    <property type="project" value="InterPro"/>
</dbReference>
<keyword evidence="3" id="KW-1185">Reference proteome</keyword>
<sequence length="181" mass="19590">MTRSGYVKATAIATLGVALAIAVPTSTKLVWNVTPSVPIGLYSIAPSHRLEVTDLVAVLPPEPLAGFMVRRGYIGPDLPLLKRVMALPGQRVCRTGMAITVDNVPLGDARDRDRIGRELPIWQGCRRLVAGEVFLMNPDAADSLDGRYFGPLADTAVIGRATPVWTDEDGDGRFVWRAPTR</sequence>
<proteinExistence type="predicted"/>